<gene>
    <name evidence="1" type="ORF">SDC9_120828</name>
</gene>
<dbReference type="AlphaFoldDB" id="A0A645CA90"/>
<evidence type="ECO:0008006" key="2">
    <source>
        <dbReference type="Google" id="ProtNLM"/>
    </source>
</evidence>
<reference evidence="1" key="1">
    <citation type="submission" date="2019-08" db="EMBL/GenBank/DDBJ databases">
        <authorList>
            <person name="Kucharzyk K."/>
            <person name="Murdoch R.W."/>
            <person name="Higgins S."/>
            <person name="Loffler F."/>
        </authorList>
    </citation>
    <scope>NUCLEOTIDE SEQUENCE</scope>
</reference>
<sequence>MAEKNVLDFKSREKFREWLIQNHNRETECWVVTKRGKEKPKDAIWYLDSVEEALCFGWIDTTNKKIDGVTMQKFMPRAKKSPWTELNKERCRRLEKLGLMTTSGKDALPDMSDTGFIIDDDIVRAFEAVPPAWEYFRKCPMLYQRVRIDSIQRDKKRDIEVYQKRLKKLIENSKQNKMFGDWNDYGRLLEY</sequence>
<accession>A0A645CA90</accession>
<organism evidence="1">
    <name type="scientific">bioreactor metagenome</name>
    <dbReference type="NCBI Taxonomy" id="1076179"/>
    <lineage>
        <taxon>unclassified sequences</taxon>
        <taxon>metagenomes</taxon>
        <taxon>ecological metagenomes</taxon>
    </lineage>
</organism>
<evidence type="ECO:0000313" key="1">
    <source>
        <dbReference type="EMBL" id="MPM73843.1"/>
    </source>
</evidence>
<protein>
    <recommendedName>
        <fullName evidence="2">Thymidylate synthase</fullName>
    </recommendedName>
</protein>
<dbReference type="EMBL" id="VSSQ01025605">
    <property type="protein sequence ID" value="MPM73843.1"/>
    <property type="molecule type" value="Genomic_DNA"/>
</dbReference>
<dbReference type="Pfam" id="PF13376">
    <property type="entry name" value="OmdA"/>
    <property type="match status" value="1"/>
</dbReference>
<proteinExistence type="predicted"/>
<comment type="caution">
    <text evidence="1">The sequence shown here is derived from an EMBL/GenBank/DDBJ whole genome shotgun (WGS) entry which is preliminary data.</text>
</comment>
<name>A0A645CA90_9ZZZZ</name>